<dbReference type="Pfam" id="PF16302">
    <property type="entry name" value="DUF4944"/>
    <property type="match status" value="1"/>
</dbReference>
<gene>
    <name evidence="1" type="ORF">BW143_13885</name>
</gene>
<proteinExistence type="predicted"/>
<keyword evidence="2" id="KW-1185">Reference proteome</keyword>
<accession>A0A1R1RZQ9</accession>
<dbReference type="AlphaFoldDB" id="A0A1R1RZQ9"/>
<name>A0A1R1RZQ9_9BACI</name>
<dbReference type="InterPro" id="IPR032545">
    <property type="entry name" value="DUF4944"/>
</dbReference>
<evidence type="ECO:0000313" key="1">
    <source>
        <dbReference type="EMBL" id="OMI04538.1"/>
    </source>
</evidence>
<protein>
    <submittedName>
        <fullName evidence="1">Uncharacterized protein</fullName>
    </submittedName>
</protein>
<comment type="caution">
    <text evidence="1">The sequence shown here is derived from an EMBL/GenBank/DDBJ whole genome shotgun (WGS) entry which is preliminary data.</text>
</comment>
<dbReference type="EMBL" id="MTJL01000026">
    <property type="protein sequence ID" value="OMI04538.1"/>
    <property type="molecule type" value="Genomic_DNA"/>
</dbReference>
<accession>A0A1R1QIQ9</accession>
<reference evidence="1 2" key="1">
    <citation type="submission" date="2017-01" db="EMBL/GenBank/DDBJ databases">
        <title>Bacillus phylogenomics.</title>
        <authorList>
            <person name="Dunlap C."/>
        </authorList>
    </citation>
    <scope>NUCLEOTIDE SEQUENCE [LARGE SCALE GENOMIC DNA]</scope>
    <source>
        <strain evidence="1 2">NRRL B-41282</strain>
    </source>
</reference>
<sequence>MSVIFVIVLMSGSKVKYEGSGNSGLWCSSIEKSDKTSIGPNYFLNLYWQGSKEDENSSFGQANDLEHFQIE</sequence>
<evidence type="ECO:0000313" key="2">
    <source>
        <dbReference type="Proteomes" id="UP000187367"/>
    </source>
</evidence>
<dbReference type="Proteomes" id="UP000187367">
    <property type="component" value="Unassembled WGS sequence"/>
</dbReference>
<organism evidence="1 2">
    <name type="scientific">Bacillus swezeyi</name>
    <dbReference type="NCBI Taxonomy" id="1925020"/>
    <lineage>
        <taxon>Bacteria</taxon>
        <taxon>Bacillati</taxon>
        <taxon>Bacillota</taxon>
        <taxon>Bacilli</taxon>
        <taxon>Bacillales</taxon>
        <taxon>Bacillaceae</taxon>
        <taxon>Bacillus</taxon>
    </lineage>
</organism>